<evidence type="ECO:0000256" key="1">
    <source>
        <dbReference type="SAM" id="MobiDB-lite"/>
    </source>
</evidence>
<keyword evidence="2" id="KW-0732">Signal</keyword>
<dbReference type="AlphaFoldDB" id="A0A0H5FSE5"/>
<evidence type="ECO:0000313" key="3">
    <source>
        <dbReference type="EMBL" id="CRX79287.1"/>
    </source>
</evidence>
<feature type="signal peptide" evidence="2">
    <location>
        <begin position="1"/>
        <end position="18"/>
    </location>
</feature>
<reference evidence="3" key="1">
    <citation type="submission" date="2015-06" db="EMBL/GenBank/DDBJ databases">
        <title>Genetic Architecture Underlying Mating-Type Determination in the Yeast Leucosporidium scottii and the Evolution of Mating Systems in Basidiomycetes.</title>
        <authorList>
            <person name="Maia T.M."/>
            <person name="Lopes S."/>
            <person name="Almeida J.M.G.C.F."/>
            <person name="Rosa L.H."/>
            <person name="Sampaio J.P."/>
            <person name="Goncalves P."/>
            <person name="Coelho M.A."/>
        </authorList>
    </citation>
    <scope>NUCLEOTIDE SEQUENCE</scope>
</reference>
<proteinExistence type="predicted"/>
<feature type="chain" id="PRO_5005218491" evidence="2">
    <location>
        <begin position="19"/>
        <end position="316"/>
    </location>
</feature>
<accession>A0A0H5FSE5</accession>
<organism evidence="3">
    <name type="scientific">Leucosporidium scottii</name>
    <dbReference type="NCBI Taxonomy" id="5278"/>
    <lineage>
        <taxon>Eukaryota</taxon>
        <taxon>Fungi</taxon>
        <taxon>Dikarya</taxon>
        <taxon>Basidiomycota</taxon>
        <taxon>Pucciniomycotina</taxon>
        <taxon>Microbotryomycetes</taxon>
        <taxon>Leucosporidiales</taxon>
        <taxon>Leucosporidium</taxon>
    </lineage>
</organism>
<evidence type="ECO:0000256" key="2">
    <source>
        <dbReference type="SAM" id="SignalP"/>
    </source>
</evidence>
<feature type="compositionally biased region" description="Basic and acidic residues" evidence="1">
    <location>
        <begin position="275"/>
        <end position="285"/>
    </location>
</feature>
<feature type="region of interest" description="Disordered" evidence="1">
    <location>
        <begin position="252"/>
        <end position="285"/>
    </location>
</feature>
<name>A0A0H5FSE5_9BASI</name>
<dbReference type="EMBL" id="LN868513">
    <property type="protein sequence ID" value="CRX79287.1"/>
    <property type="molecule type" value="Genomic_DNA"/>
</dbReference>
<protein>
    <submittedName>
        <fullName evidence="3">Uncharacterized protein</fullName>
    </submittedName>
</protein>
<sequence>MCWSHATLFYGLWVTTASLNFAATAHKATRPTSLAIDLIISGRRRGQLEIEGQDEKTTARELPEEVWDLVKDQLLGIEVREVELDVLDGFRYEDCRLRGNSCDCHNCEFKRRLEGQVKPRWTSWGYPNCITGVCVEAAADSGFLHARTSEQIKDIRALLAYHGLQMPSTEMWYEDPECFGSDFNSLSAISLPLRSNSVNRFPSARSDCKHGHGAASAVLNFSPNSLLVPADAHHRFRRLVSSYRLQARDRTQDLALSPNDPQLSLSDPIPPSTNIERDKADDKSAIKKEAEVKEAPKLFAEAEPRWMLWSLCEPCD</sequence>